<name>A0A7C9E2X6_OPUST</name>
<reference evidence="2" key="2">
    <citation type="submission" date="2020-07" db="EMBL/GenBank/DDBJ databases">
        <authorList>
            <person name="Vera ALvarez R."/>
            <person name="Arias-Moreno D.M."/>
            <person name="Jimenez-Jacinto V."/>
            <person name="Jimenez-Bremont J.F."/>
            <person name="Swaminathan K."/>
            <person name="Moose S.P."/>
            <person name="Guerrero-Gonzalez M.L."/>
            <person name="Marino-Ramirez L."/>
            <person name="Landsman D."/>
            <person name="Rodriguez-Kessler M."/>
            <person name="Delgado-Sanchez P."/>
        </authorList>
    </citation>
    <scope>NUCLEOTIDE SEQUENCE</scope>
    <source>
        <tissue evidence="2">Cladode</tissue>
    </source>
</reference>
<accession>A0A7C9E2X6</accession>
<organism evidence="2">
    <name type="scientific">Opuntia streptacantha</name>
    <name type="common">Prickly pear cactus</name>
    <name type="synonym">Opuntia cardona</name>
    <dbReference type="NCBI Taxonomy" id="393608"/>
    <lineage>
        <taxon>Eukaryota</taxon>
        <taxon>Viridiplantae</taxon>
        <taxon>Streptophyta</taxon>
        <taxon>Embryophyta</taxon>
        <taxon>Tracheophyta</taxon>
        <taxon>Spermatophyta</taxon>
        <taxon>Magnoliopsida</taxon>
        <taxon>eudicotyledons</taxon>
        <taxon>Gunneridae</taxon>
        <taxon>Pentapetalae</taxon>
        <taxon>Caryophyllales</taxon>
        <taxon>Cactineae</taxon>
        <taxon>Cactaceae</taxon>
        <taxon>Opuntioideae</taxon>
        <taxon>Opuntia</taxon>
    </lineage>
</organism>
<dbReference type="EMBL" id="GISG01175178">
    <property type="protein sequence ID" value="MBA4652608.1"/>
    <property type="molecule type" value="Transcribed_RNA"/>
</dbReference>
<proteinExistence type="predicted"/>
<evidence type="ECO:0000313" key="2">
    <source>
        <dbReference type="EMBL" id="MBA4652608.1"/>
    </source>
</evidence>
<protein>
    <submittedName>
        <fullName evidence="2">Uncharacterized protein</fullName>
    </submittedName>
</protein>
<reference evidence="2" key="1">
    <citation type="journal article" date="2013" name="J. Plant Res.">
        <title>Effect of fungi and light on seed germination of three Opuntia species from semiarid lands of central Mexico.</title>
        <authorList>
            <person name="Delgado-Sanchez P."/>
            <person name="Jimenez-Bremont J.F."/>
            <person name="Guerrero-Gonzalez Mde L."/>
            <person name="Flores J."/>
        </authorList>
    </citation>
    <scope>NUCLEOTIDE SEQUENCE</scope>
    <source>
        <tissue evidence="2">Cladode</tissue>
    </source>
</reference>
<sequence length="108" mass="11610">MSLMSSSLGFIPSGRSHLKQWRRFATHISSAYSPSAIPGHDLRPDPNGMNSKLPPLKSGTPSGRNRLGLNDSGSDHEFGSRPIAHALIMTRARLGIWYPPMTAGSAVS</sequence>
<feature type="region of interest" description="Disordered" evidence="1">
    <location>
        <begin position="32"/>
        <end position="80"/>
    </location>
</feature>
<evidence type="ECO:0000256" key="1">
    <source>
        <dbReference type="SAM" id="MobiDB-lite"/>
    </source>
</evidence>
<dbReference type="AlphaFoldDB" id="A0A7C9E2X6"/>